<evidence type="ECO:0000313" key="1">
    <source>
        <dbReference type="Ensembl" id="ENSPSMP00000031385.1"/>
    </source>
</evidence>
<reference evidence="1" key="1">
    <citation type="submission" date="2025-08" db="UniProtKB">
        <authorList>
            <consortium name="Ensembl"/>
        </authorList>
    </citation>
    <scope>IDENTIFICATION</scope>
</reference>
<dbReference type="Ensembl" id="ENSPSMT00000036219.1">
    <property type="protein sequence ID" value="ENSPSMP00000031385.1"/>
    <property type="gene ID" value="ENSPSMG00000021780.1"/>
</dbReference>
<reference evidence="1" key="2">
    <citation type="submission" date="2025-09" db="UniProtKB">
        <authorList>
            <consortium name="Ensembl"/>
        </authorList>
    </citation>
    <scope>IDENTIFICATION</scope>
</reference>
<evidence type="ECO:0000313" key="2">
    <source>
        <dbReference type="Proteomes" id="UP000694414"/>
    </source>
</evidence>
<dbReference type="GeneTree" id="ENSGT01030000237912"/>
<dbReference type="Proteomes" id="UP000694414">
    <property type="component" value="Unplaced"/>
</dbReference>
<keyword evidence="2" id="KW-1185">Reference proteome</keyword>
<sequence length="124" mass="13326">MITLITEQLQKQTLDERKCTHFSISLGRPLPDHADISNCGNPFQLVAASPCHPTWAHRQAASCPLPGAPPHPPQSYPGDLEVYPGDLEVSAAFPEAVHSLVIWRPAKLGSSGAMRRTPGICGLP</sequence>
<name>A0A8C9DT09_PROSS</name>
<organism evidence="1 2">
    <name type="scientific">Prolemur simus</name>
    <name type="common">Greater bamboo lemur</name>
    <name type="synonym">Hapalemur simus</name>
    <dbReference type="NCBI Taxonomy" id="1328070"/>
    <lineage>
        <taxon>Eukaryota</taxon>
        <taxon>Metazoa</taxon>
        <taxon>Chordata</taxon>
        <taxon>Craniata</taxon>
        <taxon>Vertebrata</taxon>
        <taxon>Euteleostomi</taxon>
        <taxon>Mammalia</taxon>
        <taxon>Eutheria</taxon>
        <taxon>Euarchontoglires</taxon>
        <taxon>Primates</taxon>
        <taxon>Strepsirrhini</taxon>
        <taxon>Lemuriformes</taxon>
        <taxon>Lemuridae</taxon>
        <taxon>Prolemur</taxon>
    </lineage>
</organism>
<protein>
    <submittedName>
        <fullName evidence="1">Uncharacterized protein</fullName>
    </submittedName>
</protein>
<dbReference type="AlphaFoldDB" id="A0A8C9DT09"/>
<accession>A0A8C9DT09</accession>
<proteinExistence type="predicted"/>